<dbReference type="GO" id="GO:0009245">
    <property type="term" value="P:lipid A biosynthetic process"/>
    <property type="evidence" value="ECO:0007669"/>
    <property type="project" value="UniProtKB-UniRule"/>
</dbReference>
<protein>
    <recommendedName>
        <fullName evidence="4 13">Tetraacyldisaccharide 4'-kinase</fullName>
        <ecNumber evidence="3 13">2.7.1.130</ecNumber>
    </recommendedName>
    <alternativeName>
        <fullName evidence="12 13">Lipid A 4'-kinase</fullName>
    </alternativeName>
</protein>
<dbReference type="GO" id="GO:0009244">
    <property type="term" value="P:lipopolysaccharide core region biosynthetic process"/>
    <property type="evidence" value="ECO:0007669"/>
    <property type="project" value="TreeGrafter"/>
</dbReference>
<keyword evidence="11 13" id="KW-0443">Lipid metabolism</keyword>
<comment type="catalytic activity">
    <reaction evidence="13">
        <text>a lipid A disaccharide + ATP = a lipid IVA + ADP + H(+)</text>
        <dbReference type="Rhea" id="RHEA:67840"/>
        <dbReference type="ChEBI" id="CHEBI:15378"/>
        <dbReference type="ChEBI" id="CHEBI:30616"/>
        <dbReference type="ChEBI" id="CHEBI:176343"/>
        <dbReference type="ChEBI" id="CHEBI:176425"/>
        <dbReference type="ChEBI" id="CHEBI:456216"/>
        <dbReference type="EC" id="2.7.1.130"/>
    </reaction>
</comment>
<name>A0A090MT64_AFIFE</name>
<keyword evidence="6 13" id="KW-0441">Lipid A biosynthesis</keyword>
<organism evidence="14 15">
    <name type="scientific">Afipia felis</name>
    <name type="common">Cat scratch disease bacillus</name>
    <dbReference type="NCBI Taxonomy" id="1035"/>
    <lineage>
        <taxon>Bacteria</taxon>
        <taxon>Pseudomonadati</taxon>
        <taxon>Pseudomonadota</taxon>
        <taxon>Alphaproteobacteria</taxon>
        <taxon>Hyphomicrobiales</taxon>
        <taxon>Nitrobacteraceae</taxon>
        <taxon>Afipia</taxon>
    </lineage>
</organism>
<dbReference type="GO" id="GO:0009029">
    <property type="term" value="F:lipid-A 4'-kinase activity"/>
    <property type="evidence" value="ECO:0007669"/>
    <property type="project" value="UniProtKB-UniRule"/>
</dbReference>
<dbReference type="GO" id="GO:0005886">
    <property type="term" value="C:plasma membrane"/>
    <property type="evidence" value="ECO:0007669"/>
    <property type="project" value="TreeGrafter"/>
</dbReference>
<evidence type="ECO:0000313" key="15">
    <source>
        <dbReference type="Proteomes" id="UP000035762"/>
    </source>
</evidence>
<sequence>MLRSLGETPFVVSRGYGGSLTGPVRVADHSATEVGDEPKMMARHVPVIVARDRVAGAELARDEGASVVLLDDGFQNPALDKDASVIVIDAARGLGNGCVFPAGPLRAPLAVQIARTNALVVIGEGNAANDVAQGVVQRGGLVLRAAFVPDEPVVARLRGQRVLAFAGIGDPVRFFATLRAHGIEVASQRAFADHHPFTSDDIDALAREAQAGGLTLVTTEKDFARIEGNPALAAHAMQIVSFPVTLRIEDEGALEDFLKDRLRRARQDRQ</sequence>
<dbReference type="HAMAP" id="MF_00409">
    <property type="entry name" value="LpxK"/>
    <property type="match status" value="1"/>
</dbReference>
<dbReference type="Pfam" id="PF02606">
    <property type="entry name" value="LpxK"/>
    <property type="match status" value="1"/>
</dbReference>
<keyword evidence="8 13" id="KW-0547">Nucleotide-binding</keyword>
<comment type="caution">
    <text evidence="13">Lacks conserved residue(s) required for the propagation of feature annotation.</text>
</comment>
<gene>
    <name evidence="13 14" type="primary">lpxK</name>
    <name evidence="14" type="ORF">BN961_02777</name>
</gene>
<evidence type="ECO:0000313" key="14">
    <source>
        <dbReference type="EMBL" id="CEG09352.1"/>
    </source>
</evidence>
<comment type="pathway">
    <text evidence="2 13">Glycolipid biosynthesis; lipid IV(A) biosynthesis; lipid IV(A) from (3R)-3-hydroxytetradecanoyl-[acyl-carrier-protein] and UDP-N-acetyl-alpha-D-glucosamine: step 6/6.</text>
</comment>
<evidence type="ECO:0000256" key="4">
    <source>
        <dbReference type="ARBA" id="ARBA00016436"/>
    </source>
</evidence>
<keyword evidence="10 13" id="KW-0067">ATP-binding</keyword>
<dbReference type="NCBIfam" id="TIGR00682">
    <property type="entry name" value="lpxK"/>
    <property type="match status" value="1"/>
</dbReference>
<proteinExistence type="inferred from homology"/>
<dbReference type="UniPathway" id="UPA00359">
    <property type="reaction ID" value="UER00482"/>
</dbReference>
<evidence type="ECO:0000256" key="9">
    <source>
        <dbReference type="ARBA" id="ARBA00022777"/>
    </source>
</evidence>
<dbReference type="GO" id="GO:0005524">
    <property type="term" value="F:ATP binding"/>
    <property type="evidence" value="ECO:0007669"/>
    <property type="project" value="UniProtKB-UniRule"/>
</dbReference>
<comment type="function">
    <text evidence="1 13">Transfers the gamma-phosphate of ATP to the 4'-position of a tetraacyldisaccharide 1-phosphate intermediate (termed DS-1-P) to form tetraacyldisaccharide 1,4'-bis-phosphate (lipid IVA).</text>
</comment>
<evidence type="ECO:0000256" key="2">
    <source>
        <dbReference type="ARBA" id="ARBA00004870"/>
    </source>
</evidence>
<dbReference type="EC" id="2.7.1.130" evidence="3 13"/>
<keyword evidence="9 13" id="KW-0418">Kinase</keyword>
<evidence type="ECO:0000256" key="3">
    <source>
        <dbReference type="ARBA" id="ARBA00012071"/>
    </source>
</evidence>
<evidence type="ECO:0000256" key="11">
    <source>
        <dbReference type="ARBA" id="ARBA00023098"/>
    </source>
</evidence>
<evidence type="ECO:0000256" key="8">
    <source>
        <dbReference type="ARBA" id="ARBA00022741"/>
    </source>
</evidence>
<evidence type="ECO:0000256" key="5">
    <source>
        <dbReference type="ARBA" id="ARBA00022516"/>
    </source>
</evidence>
<evidence type="ECO:0000256" key="6">
    <source>
        <dbReference type="ARBA" id="ARBA00022556"/>
    </source>
</evidence>
<dbReference type="PANTHER" id="PTHR42724:SF1">
    <property type="entry name" value="TETRAACYLDISACCHARIDE 4'-KINASE, MITOCHONDRIAL-RELATED"/>
    <property type="match status" value="1"/>
</dbReference>
<evidence type="ECO:0000256" key="10">
    <source>
        <dbReference type="ARBA" id="ARBA00022840"/>
    </source>
</evidence>
<evidence type="ECO:0000256" key="13">
    <source>
        <dbReference type="HAMAP-Rule" id="MF_00409"/>
    </source>
</evidence>
<comment type="caution">
    <text evidence="14">The sequence shown here is derived from an EMBL/GenBank/DDBJ whole genome shotgun (WGS) entry which is preliminary data.</text>
</comment>
<evidence type="ECO:0000256" key="7">
    <source>
        <dbReference type="ARBA" id="ARBA00022679"/>
    </source>
</evidence>
<keyword evidence="7 13" id="KW-0808">Transferase</keyword>
<dbReference type="STRING" id="1035.BN961_02777"/>
<evidence type="ECO:0000256" key="12">
    <source>
        <dbReference type="ARBA" id="ARBA00029757"/>
    </source>
</evidence>
<dbReference type="Proteomes" id="UP000035762">
    <property type="component" value="Unassembled WGS sequence"/>
</dbReference>
<reference evidence="14 15" key="1">
    <citation type="journal article" date="2014" name="Genome Announc.">
        <title>Genome Sequence of Afipia felis Strain 76713, Isolated in Hospital Water Using an Amoeba Co-Culture Procedure.</title>
        <authorList>
            <person name="Benamar S."/>
            <person name="La Scola B."/>
            <person name="Croce O."/>
        </authorList>
    </citation>
    <scope>NUCLEOTIDE SEQUENCE [LARGE SCALE GENOMIC DNA]</scope>
    <source>
        <strain evidence="14 15">76713</strain>
    </source>
</reference>
<dbReference type="InterPro" id="IPR003758">
    <property type="entry name" value="LpxK"/>
</dbReference>
<dbReference type="PANTHER" id="PTHR42724">
    <property type="entry name" value="TETRAACYLDISACCHARIDE 4'-KINASE"/>
    <property type="match status" value="1"/>
</dbReference>
<comment type="similarity">
    <text evidence="13">Belongs to the LpxK family.</text>
</comment>
<accession>A0A090MT64</accession>
<dbReference type="EMBL" id="CCAZ020000002">
    <property type="protein sequence ID" value="CEG09352.1"/>
    <property type="molecule type" value="Genomic_DNA"/>
</dbReference>
<keyword evidence="5 13" id="KW-0444">Lipid biosynthesis</keyword>
<keyword evidence="15" id="KW-1185">Reference proteome</keyword>
<dbReference type="AlphaFoldDB" id="A0A090MT64"/>
<evidence type="ECO:0000256" key="1">
    <source>
        <dbReference type="ARBA" id="ARBA00002274"/>
    </source>
</evidence>